<keyword evidence="5" id="KW-0489">Methyltransferase</keyword>
<dbReference type="OrthoDB" id="422086at2759"/>
<feature type="transmembrane region" description="Helical" evidence="5">
    <location>
        <begin position="180"/>
        <end position="209"/>
    </location>
</feature>
<keyword evidence="4 5" id="KW-0472">Membrane</keyword>
<dbReference type="AlphaFoldDB" id="A0A8H5C3N1"/>
<evidence type="ECO:0000256" key="1">
    <source>
        <dbReference type="ARBA" id="ARBA00004141"/>
    </source>
</evidence>
<evidence type="ECO:0000313" key="6">
    <source>
        <dbReference type="EMBL" id="KAF5334119.1"/>
    </source>
</evidence>
<comment type="caution">
    <text evidence="6">The sequence shown here is derived from an EMBL/GenBank/DDBJ whole genome shotgun (WGS) entry which is preliminary data.</text>
</comment>
<keyword evidence="5" id="KW-0949">S-adenosyl-L-methionine</keyword>
<gene>
    <name evidence="6" type="ORF">D9758_016072</name>
</gene>
<feature type="transmembrane region" description="Helical" evidence="5">
    <location>
        <begin position="143"/>
        <end position="160"/>
    </location>
</feature>
<dbReference type="Gene3D" id="1.20.120.1630">
    <property type="match status" value="1"/>
</dbReference>
<proteinExistence type="inferred from homology"/>
<feature type="transmembrane region" description="Helical" evidence="5">
    <location>
        <begin position="6"/>
        <end position="22"/>
    </location>
</feature>
<keyword evidence="5" id="KW-0256">Endoplasmic reticulum</keyword>
<comment type="similarity">
    <text evidence="5">Belongs to the class VI-like SAM-binding methyltransferase superfamily. Isoprenylcysteine carboxyl methyltransferase family.</text>
</comment>
<evidence type="ECO:0000256" key="2">
    <source>
        <dbReference type="ARBA" id="ARBA00022692"/>
    </source>
</evidence>
<accession>A0A8H5C3N1</accession>
<dbReference type="Pfam" id="PF04140">
    <property type="entry name" value="ICMT"/>
    <property type="match status" value="1"/>
</dbReference>
<keyword evidence="2 5" id="KW-0812">Transmembrane</keyword>
<feature type="transmembrane region" description="Helical" evidence="5">
    <location>
        <begin position="92"/>
        <end position="110"/>
    </location>
</feature>
<evidence type="ECO:0000313" key="7">
    <source>
        <dbReference type="Proteomes" id="UP000559256"/>
    </source>
</evidence>
<organism evidence="6 7">
    <name type="scientific">Tetrapyrgos nigripes</name>
    <dbReference type="NCBI Taxonomy" id="182062"/>
    <lineage>
        <taxon>Eukaryota</taxon>
        <taxon>Fungi</taxon>
        <taxon>Dikarya</taxon>
        <taxon>Basidiomycota</taxon>
        <taxon>Agaricomycotina</taxon>
        <taxon>Agaricomycetes</taxon>
        <taxon>Agaricomycetidae</taxon>
        <taxon>Agaricales</taxon>
        <taxon>Marasmiineae</taxon>
        <taxon>Marasmiaceae</taxon>
        <taxon>Tetrapyrgos</taxon>
    </lineage>
</organism>
<comment type="subcellular location">
    <subcellularLocation>
        <location evidence="5">Endoplasmic reticulum membrane</location>
        <topology evidence="5">Multi-pass membrane protein</topology>
    </subcellularLocation>
    <subcellularLocation>
        <location evidence="1">Membrane</location>
        <topology evidence="1">Multi-pass membrane protein</topology>
    </subcellularLocation>
</comment>
<dbReference type="GO" id="GO:0005789">
    <property type="term" value="C:endoplasmic reticulum membrane"/>
    <property type="evidence" value="ECO:0007669"/>
    <property type="project" value="UniProtKB-SubCell"/>
</dbReference>
<dbReference type="GO" id="GO:0032259">
    <property type="term" value="P:methylation"/>
    <property type="evidence" value="ECO:0007669"/>
    <property type="project" value="UniProtKB-KW"/>
</dbReference>
<dbReference type="Proteomes" id="UP000559256">
    <property type="component" value="Unassembled WGS sequence"/>
</dbReference>
<dbReference type="PANTHER" id="PTHR12714">
    <property type="entry name" value="PROTEIN-S ISOPRENYLCYSTEINE O-METHYLTRANSFERASE"/>
    <property type="match status" value="1"/>
</dbReference>
<keyword evidence="3 5" id="KW-1133">Transmembrane helix</keyword>
<name>A0A8H5C3N1_9AGAR</name>
<evidence type="ECO:0000256" key="4">
    <source>
        <dbReference type="ARBA" id="ARBA00023136"/>
    </source>
</evidence>
<comment type="catalytic activity">
    <reaction evidence="5">
        <text>[protein]-C-terminal S-[(2E,6E)-farnesyl]-L-cysteine + S-adenosyl-L-methionine = [protein]-C-terminal S-[(2E,6E)-farnesyl]-L-cysteine methyl ester + S-adenosyl-L-homocysteine</text>
        <dbReference type="Rhea" id="RHEA:21672"/>
        <dbReference type="Rhea" id="RHEA-COMP:12125"/>
        <dbReference type="Rhea" id="RHEA-COMP:12126"/>
        <dbReference type="ChEBI" id="CHEBI:57856"/>
        <dbReference type="ChEBI" id="CHEBI:59789"/>
        <dbReference type="ChEBI" id="CHEBI:90510"/>
        <dbReference type="ChEBI" id="CHEBI:90511"/>
        <dbReference type="EC" id="2.1.1.100"/>
    </reaction>
</comment>
<dbReference type="PANTHER" id="PTHR12714:SF9">
    <property type="entry name" value="PROTEIN-S-ISOPRENYLCYSTEINE O-METHYLTRANSFERASE"/>
    <property type="match status" value="1"/>
</dbReference>
<dbReference type="GO" id="GO:0004671">
    <property type="term" value="F:protein C-terminal S-isoprenylcysteine carboxyl O-methyltransferase activity"/>
    <property type="evidence" value="ECO:0007669"/>
    <property type="project" value="UniProtKB-EC"/>
</dbReference>
<dbReference type="InterPro" id="IPR007269">
    <property type="entry name" value="ICMT_MeTrfase"/>
</dbReference>
<evidence type="ECO:0000256" key="5">
    <source>
        <dbReference type="RuleBase" id="RU362022"/>
    </source>
</evidence>
<evidence type="ECO:0000256" key="3">
    <source>
        <dbReference type="ARBA" id="ARBA00022989"/>
    </source>
</evidence>
<reference evidence="6 7" key="1">
    <citation type="journal article" date="2020" name="ISME J.">
        <title>Uncovering the hidden diversity of litter-decomposition mechanisms in mushroom-forming fungi.</title>
        <authorList>
            <person name="Floudas D."/>
            <person name="Bentzer J."/>
            <person name="Ahren D."/>
            <person name="Johansson T."/>
            <person name="Persson P."/>
            <person name="Tunlid A."/>
        </authorList>
    </citation>
    <scope>NUCLEOTIDE SEQUENCE [LARGE SCALE GENOMIC DNA]</scope>
    <source>
        <strain evidence="6 7">CBS 291.85</strain>
    </source>
</reference>
<dbReference type="EC" id="2.1.1.100" evidence="5"/>
<keyword evidence="7" id="KW-1185">Reference proteome</keyword>
<protein>
    <recommendedName>
        <fullName evidence="5">Protein-S-isoprenylcysteine O-methyltransferase</fullName>
        <ecNumber evidence="5">2.1.1.100</ecNumber>
    </recommendedName>
</protein>
<keyword evidence="5" id="KW-0808">Transferase</keyword>
<feature type="transmembrane region" description="Helical" evidence="5">
    <location>
        <begin position="53"/>
        <end position="72"/>
    </location>
</feature>
<dbReference type="EMBL" id="JAACJM010000269">
    <property type="protein sequence ID" value="KAF5334119.1"/>
    <property type="molecule type" value="Genomic_DNA"/>
</dbReference>
<sequence length="242" mass="27314">MSSFPLIKPLCLIIASISVWICKTSPNPRPKEHEIAVKEAQLVSTKGASIAKYVPVIMLILEALVVQFSHFLHSDLQSYLIANGVTSQPSTQFYIGISIVFIAGFIRYRCYTELGRHFTFEISVLSQHKLITTGPYSIVRHPSYAGSCLCLVGVLVTWGSKRSLVRTLFEELYRDKQLHGMVSAIGLMAIVVVVAWTWSFSIAITILLGRMKKEDELMKREFGNQWIEWKQSVPYKLVPGVY</sequence>